<dbReference type="GO" id="GO:0006355">
    <property type="term" value="P:regulation of DNA-templated transcription"/>
    <property type="evidence" value="ECO:0007669"/>
    <property type="project" value="InterPro"/>
</dbReference>
<dbReference type="PROSITE" id="PS50043">
    <property type="entry name" value="HTH_LUXR_2"/>
    <property type="match status" value="1"/>
</dbReference>
<dbReference type="SMART" id="SM00421">
    <property type="entry name" value="HTH_LUXR"/>
    <property type="match status" value="1"/>
</dbReference>
<proteinExistence type="predicted"/>
<dbReference type="SUPFAM" id="SSF46894">
    <property type="entry name" value="C-terminal effector domain of the bipartite response regulators"/>
    <property type="match status" value="1"/>
</dbReference>
<evidence type="ECO:0000313" key="9">
    <source>
        <dbReference type="Proteomes" id="UP000523007"/>
    </source>
</evidence>
<name>A0A7W7RIU8_9ACTN</name>
<feature type="modified residue" description="4-aspartylphosphate" evidence="5">
    <location>
        <position position="54"/>
    </location>
</feature>
<dbReference type="Proteomes" id="UP000523007">
    <property type="component" value="Unassembled WGS sequence"/>
</dbReference>
<protein>
    <submittedName>
        <fullName evidence="8">DNA-binding NarL/FixJ family response regulator</fullName>
    </submittedName>
</protein>
<evidence type="ECO:0000256" key="4">
    <source>
        <dbReference type="ARBA" id="ARBA00023163"/>
    </source>
</evidence>
<dbReference type="Pfam" id="PF00072">
    <property type="entry name" value="Response_reg"/>
    <property type="match status" value="1"/>
</dbReference>
<dbReference type="InterPro" id="IPR011006">
    <property type="entry name" value="CheY-like_superfamily"/>
</dbReference>
<evidence type="ECO:0000259" key="6">
    <source>
        <dbReference type="PROSITE" id="PS50043"/>
    </source>
</evidence>
<keyword evidence="4" id="KW-0804">Transcription</keyword>
<dbReference type="Pfam" id="PF00196">
    <property type="entry name" value="GerE"/>
    <property type="match status" value="1"/>
</dbReference>
<evidence type="ECO:0000256" key="5">
    <source>
        <dbReference type="PROSITE-ProRule" id="PRU00169"/>
    </source>
</evidence>
<reference evidence="8 9" key="1">
    <citation type="submission" date="2020-08" db="EMBL/GenBank/DDBJ databases">
        <title>Sequencing the genomes of 1000 actinobacteria strains.</title>
        <authorList>
            <person name="Klenk H.-P."/>
        </authorList>
    </citation>
    <scope>NUCLEOTIDE SEQUENCE [LARGE SCALE GENOMIC DNA]</scope>
    <source>
        <strain evidence="8 9">DSM 102030</strain>
    </source>
</reference>
<evidence type="ECO:0000256" key="2">
    <source>
        <dbReference type="ARBA" id="ARBA00023015"/>
    </source>
</evidence>
<sequence length="216" mass="22721">MIRVLIADDEALVRASLRRILEPTDDIEVAAEARDGREAVAAVTRHQLDVVLMDVRMPAMDGIAATGEIHRLPRAPVVIMLTTFDLDEYVHNALRAGAAGFLLKDADPGDLASAIRTVAAGNAMLAPSVTKRLIGAFTDERHAKAGAARARIAALTSRETEVVTAVARGLSNAEAGSALAVSEATVKVHLSRALTKLGLDNRVQVAILAHDAGLVS</sequence>
<dbReference type="SMART" id="SM00448">
    <property type="entry name" value="REC"/>
    <property type="match status" value="1"/>
</dbReference>
<dbReference type="CDD" id="cd17535">
    <property type="entry name" value="REC_NarL-like"/>
    <property type="match status" value="1"/>
</dbReference>
<dbReference type="InterPro" id="IPR001789">
    <property type="entry name" value="Sig_transdc_resp-reg_receiver"/>
</dbReference>
<dbReference type="EMBL" id="JACHJT010000001">
    <property type="protein sequence ID" value="MBB4932363.1"/>
    <property type="molecule type" value="Genomic_DNA"/>
</dbReference>
<keyword evidence="1 5" id="KW-0597">Phosphoprotein</keyword>
<feature type="domain" description="HTH luxR-type" evidence="6">
    <location>
        <begin position="148"/>
        <end position="213"/>
    </location>
</feature>
<dbReference type="PANTHER" id="PTHR43214">
    <property type="entry name" value="TWO-COMPONENT RESPONSE REGULATOR"/>
    <property type="match status" value="1"/>
</dbReference>
<accession>A0A7W7RIU8</accession>
<keyword evidence="3 8" id="KW-0238">DNA-binding</keyword>
<dbReference type="AlphaFoldDB" id="A0A7W7RIU8"/>
<evidence type="ECO:0000259" key="7">
    <source>
        <dbReference type="PROSITE" id="PS50110"/>
    </source>
</evidence>
<organism evidence="8 9">
    <name type="scientific">Lipingzhangella halophila</name>
    <dbReference type="NCBI Taxonomy" id="1783352"/>
    <lineage>
        <taxon>Bacteria</taxon>
        <taxon>Bacillati</taxon>
        <taxon>Actinomycetota</taxon>
        <taxon>Actinomycetes</taxon>
        <taxon>Streptosporangiales</taxon>
        <taxon>Nocardiopsidaceae</taxon>
        <taxon>Lipingzhangella</taxon>
    </lineage>
</organism>
<keyword evidence="2" id="KW-0805">Transcription regulation</keyword>
<dbReference type="CDD" id="cd06170">
    <property type="entry name" value="LuxR_C_like"/>
    <property type="match status" value="1"/>
</dbReference>
<dbReference type="SUPFAM" id="SSF52172">
    <property type="entry name" value="CheY-like"/>
    <property type="match status" value="1"/>
</dbReference>
<evidence type="ECO:0000313" key="8">
    <source>
        <dbReference type="EMBL" id="MBB4932363.1"/>
    </source>
</evidence>
<dbReference type="PROSITE" id="PS50110">
    <property type="entry name" value="RESPONSE_REGULATORY"/>
    <property type="match status" value="1"/>
</dbReference>
<dbReference type="InterPro" id="IPR058245">
    <property type="entry name" value="NreC/VraR/RcsB-like_REC"/>
</dbReference>
<dbReference type="InterPro" id="IPR016032">
    <property type="entry name" value="Sig_transdc_resp-reg_C-effctor"/>
</dbReference>
<dbReference type="RefSeq" id="WP_184579730.1">
    <property type="nucleotide sequence ID" value="NZ_JACHJT010000001.1"/>
</dbReference>
<dbReference type="PANTHER" id="PTHR43214:SF24">
    <property type="entry name" value="TRANSCRIPTIONAL REGULATORY PROTEIN NARL-RELATED"/>
    <property type="match status" value="1"/>
</dbReference>
<dbReference type="InterPro" id="IPR000792">
    <property type="entry name" value="Tscrpt_reg_LuxR_C"/>
</dbReference>
<dbReference type="PRINTS" id="PR00038">
    <property type="entry name" value="HTHLUXR"/>
</dbReference>
<comment type="caution">
    <text evidence="8">The sequence shown here is derived from an EMBL/GenBank/DDBJ whole genome shotgun (WGS) entry which is preliminary data.</text>
</comment>
<evidence type="ECO:0000256" key="1">
    <source>
        <dbReference type="ARBA" id="ARBA00022553"/>
    </source>
</evidence>
<dbReference type="Gene3D" id="3.40.50.2300">
    <property type="match status" value="1"/>
</dbReference>
<gene>
    <name evidence="8" type="ORF">F4561_003183</name>
</gene>
<dbReference type="GO" id="GO:0000160">
    <property type="term" value="P:phosphorelay signal transduction system"/>
    <property type="evidence" value="ECO:0007669"/>
    <property type="project" value="InterPro"/>
</dbReference>
<dbReference type="InterPro" id="IPR039420">
    <property type="entry name" value="WalR-like"/>
</dbReference>
<dbReference type="GO" id="GO:0003677">
    <property type="term" value="F:DNA binding"/>
    <property type="evidence" value="ECO:0007669"/>
    <property type="project" value="UniProtKB-KW"/>
</dbReference>
<feature type="domain" description="Response regulatory" evidence="7">
    <location>
        <begin position="3"/>
        <end position="119"/>
    </location>
</feature>
<evidence type="ECO:0000256" key="3">
    <source>
        <dbReference type="ARBA" id="ARBA00023125"/>
    </source>
</evidence>
<keyword evidence="9" id="KW-1185">Reference proteome</keyword>